<dbReference type="SUPFAM" id="SSF52025">
    <property type="entry name" value="PA domain"/>
    <property type="match status" value="1"/>
</dbReference>
<keyword evidence="7 10" id="KW-0472">Membrane</keyword>
<dbReference type="SUPFAM" id="SSF57850">
    <property type="entry name" value="RING/U-box"/>
    <property type="match status" value="1"/>
</dbReference>
<dbReference type="InterPro" id="IPR046450">
    <property type="entry name" value="PA_dom_sf"/>
</dbReference>
<keyword evidence="4 8" id="KW-0863">Zinc-finger</keyword>
<feature type="non-terminal residue" evidence="12">
    <location>
        <position position="1"/>
    </location>
</feature>
<evidence type="ECO:0000256" key="9">
    <source>
        <dbReference type="SAM" id="MobiDB-lite"/>
    </source>
</evidence>
<dbReference type="Proteomes" id="UP000826234">
    <property type="component" value="Unassembled WGS sequence"/>
</dbReference>
<dbReference type="InterPro" id="IPR001841">
    <property type="entry name" value="Znf_RING"/>
</dbReference>
<dbReference type="CDD" id="cd02122">
    <property type="entry name" value="PA_GRAIL_like"/>
    <property type="match status" value="1"/>
</dbReference>
<evidence type="ECO:0000256" key="8">
    <source>
        <dbReference type="PROSITE-ProRule" id="PRU00175"/>
    </source>
</evidence>
<evidence type="ECO:0000256" key="7">
    <source>
        <dbReference type="ARBA" id="ARBA00023136"/>
    </source>
</evidence>
<evidence type="ECO:0000256" key="2">
    <source>
        <dbReference type="ARBA" id="ARBA00022692"/>
    </source>
</evidence>
<feature type="domain" description="RING-type" evidence="11">
    <location>
        <begin position="383"/>
        <end position="424"/>
    </location>
</feature>
<feature type="compositionally biased region" description="Low complexity" evidence="9">
    <location>
        <begin position="471"/>
        <end position="481"/>
    </location>
</feature>
<sequence>VVSKTVPLSLCGKVEEEGEGQGLEGGLPPPLRKARKRRRPGNKSGPPLSPPPREDKGAACGSGGGRRRRRRGGGRGPGVEGVVVVVVVVWVPACLPAAIMALRRGPASWLLCVWALAAAGGGPREAWSLVWYTAWVSTVYTEPGTNRTVWGSAESGRYGEGSPKVNAQGLVGIPRGAGAGAGEGSGGARPMEGCAPGTEYEVPSPGRRGAPSSSASSPLPPSWIALVALGGCSLKEKVANAARKRAAAVVVYNQPRFGNSTFTMPHFGTGNTVVIMVGYPKGMEILEPVRRGIPVKMTIGVGKQHIQEYISGQSVVFVAIAFITMMIISLAWLIFFYIQRFLYTGSHYRNQNHREETMKAIGHLSLHIVKPKDKGLDVDAENCAVCIENYKPKDTVRILPCKHVFHRHCIDPWLLEHRTCPMCKLDVIKALGYWGAPKEVLEATVPESVSGSISAESWSIVIQEEGRNETSESSASSIEQSVLNRNSLKEEAGETTALLESTCKDSPHEEHPPCGNTK</sequence>
<keyword evidence="13" id="KW-1185">Reference proteome</keyword>
<reference evidence="12 13" key="1">
    <citation type="journal article" date="2022" name="Gigascience">
        <title>A chromosome-level genome assembly and annotation of the desert horned lizard, Phrynosoma platyrhinos, provides insight into chromosomal rearrangements among reptiles.</title>
        <authorList>
            <person name="Koochekian N."/>
            <person name="Ascanio A."/>
            <person name="Farleigh K."/>
            <person name="Card D.C."/>
            <person name="Schield D.R."/>
            <person name="Castoe T.A."/>
            <person name="Jezkova T."/>
        </authorList>
    </citation>
    <scope>NUCLEOTIDE SEQUENCE [LARGE SCALE GENOMIC DNA]</scope>
    <source>
        <strain evidence="12">NK-2021</strain>
    </source>
</reference>
<dbReference type="PROSITE" id="PS50089">
    <property type="entry name" value="ZF_RING_2"/>
    <property type="match status" value="1"/>
</dbReference>
<dbReference type="Gene3D" id="3.50.30.30">
    <property type="match status" value="1"/>
</dbReference>
<dbReference type="SMART" id="SM00184">
    <property type="entry name" value="RING"/>
    <property type="match status" value="1"/>
</dbReference>
<feature type="transmembrane region" description="Helical" evidence="10">
    <location>
        <begin position="78"/>
        <end position="102"/>
    </location>
</feature>
<dbReference type="InterPro" id="IPR013083">
    <property type="entry name" value="Znf_RING/FYVE/PHD"/>
</dbReference>
<keyword evidence="2 10" id="KW-0812">Transmembrane</keyword>
<evidence type="ECO:0000256" key="6">
    <source>
        <dbReference type="ARBA" id="ARBA00022989"/>
    </source>
</evidence>
<dbReference type="EMBL" id="JAIPUX010001232">
    <property type="protein sequence ID" value="KAH0624602.1"/>
    <property type="molecule type" value="Genomic_DNA"/>
</dbReference>
<protein>
    <recommendedName>
        <fullName evidence="11">RING-type domain-containing protein</fullName>
    </recommendedName>
</protein>
<feature type="compositionally biased region" description="Low complexity" evidence="9">
    <location>
        <begin position="203"/>
        <end position="217"/>
    </location>
</feature>
<keyword evidence="6 10" id="KW-1133">Transmembrane helix</keyword>
<evidence type="ECO:0000256" key="4">
    <source>
        <dbReference type="ARBA" id="ARBA00022771"/>
    </source>
</evidence>
<feature type="transmembrane region" description="Helical" evidence="10">
    <location>
        <begin position="315"/>
        <end position="338"/>
    </location>
</feature>
<evidence type="ECO:0000313" key="13">
    <source>
        <dbReference type="Proteomes" id="UP000826234"/>
    </source>
</evidence>
<proteinExistence type="predicted"/>
<evidence type="ECO:0000259" key="11">
    <source>
        <dbReference type="PROSITE" id="PS50089"/>
    </source>
</evidence>
<accession>A0ABQ7T551</accession>
<feature type="region of interest" description="Disordered" evidence="9">
    <location>
        <begin position="179"/>
        <end position="218"/>
    </location>
</feature>
<name>A0ABQ7T551_PHRPL</name>
<evidence type="ECO:0000256" key="5">
    <source>
        <dbReference type="ARBA" id="ARBA00022833"/>
    </source>
</evidence>
<feature type="region of interest" description="Disordered" evidence="9">
    <location>
        <begin position="13"/>
        <end position="76"/>
    </location>
</feature>
<evidence type="ECO:0000256" key="10">
    <source>
        <dbReference type="SAM" id="Phobius"/>
    </source>
</evidence>
<dbReference type="PANTHER" id="PTHR46539">
    <property type="entry name" value="E3 UBIQUITIN-PROTEIN LIGASE ATL42"/>
    <property type="match status" value="1"/>
</dbReference>
<comment type="subcellular location">
    <subcellularLocation>
        <location evidence="1">Membrane</location>
        <topology evidence="1">Single-pass membrane protein</topology>
    </subcellularLocation>
</comment>
<feature type="compositionally biased region" description="Basic residues" evidence="9">
    <location>
        <begin position="32"/>
        <end position="41"/>
    </location>
</feature>
<feature type="region of interest" description="Disordered" evidence="9">
    <location>
        <begin position="464"/>
        <end position="518"/>
    </location>
</feature>
<gene>
    <name evidence="12" type="ORF">JD844_032251</name>
</gene>
<dbReference type="InterPro" id="IPR003137">
    <property type="entry name" value="PA_domain"/>
</dbReference>
<feature type="compositionally biased region" description="Basic and acidic residues" evidence="9">
    <location>
        <begin position="502"/>
        <end position="512"/>
    </location>
</feature>
<keyword evidence="5" id="KW-0862">Zinc</keyword>
<dbReference type="Gene3D" id="3.30.40.10">
    <property type="entry name" value="Zinc/RING finger domain, C3HC4 (zinc finger)"/>
    <property type="match status" value="1"/>
</dbReference>
<dbReference type="Pfam" id="PF02225">
    <property type="entry name" value="PA"/>
    <property type="match status" value="1"/>
</dbReference>
<evidence type="ECO:0000313" key="12">
    <source>
        <dbReference type="EMBL" id="KAH0624602.1"/>
    </source>
</evidence>
<comment type="caution">
    <text evidence="12">The sequence shown here is derived from an EMBL/GenBank/DDBJ whole genome shotgun (WGS) entry which is preliminary data.</text>
</comment>
<organism evidence="12 13">
    <name type="scientific">Phrynosoma platyrhinos</name>
    <name type="common">Desert horned lizard</name>
    <dbReference type="NCBI Taxonomy" id="52577"/>
    <lineage>
        <taxon>Eukaryota</taxon>
        <taxon>Metazoa</taxon>
        <taxon>Chordata</taxon>
        <taxon>Craniata</taxon>
        <taxon>Vertebrata</taxon>
        <taxon>Euteleostomi</taxon>
        <taxon>Lepidosauria</taxon>
        <taxon>Squamata</taxon>
        <taxon>Bifurcata</taxon>
        <taxon>Unidentata</taxon>
        <taxon>Episquamata</taxon>
        <taxon>Toxicofera</taxon>
        <taxon>Iguania</taxon>
        <taxon>Phrynosomatidae</taxon>
        <taxon>Phrynosomatinae</taxon>
        <taxon>Phrynosoma</taxon>
    </lineage>
</organism>
<dbReference type="PANTHER" id="PTHR46539:SF26">
    <property type="entry name" value="E3 UBIQUITIN-PROTEIN LIGASE RNF149"/>
    <property type="match status" value="1"/>
</dbReference>
<evidence type="ECO:0000256" key="1">
    <source>
        <dbReference type="ARBA" id="ARBA00004167"/>
    </source>
</evidence>
<keyword evidence="3" id="KW-0479">Metal-binding</keyword>
<evidence type="ECO:0000256" key="3">
    <source>
        <dbReference type="ARBA" id="ARBA00022723"/>
    </source>
</evidence>
<dbReference type="Pfam" id="PF13639">
    <property type="entry name" value="zf-RING_2"/>
    <property type="match status" value="1"/>
</dbReference>